<evidence type="ECO:0000313" key="2">
    <source>
        <dbReference type="Proteomes" id="UP001176941"/>
    </source>
</evidence>
<dbReference type="EMBL" id="OX459957">
    <property type="protein sequence ID" value="CAI9162922.1"/>
    <property type="molecule type" value="Genomic_DNA"/>
</dbReference>
<name>A0ABN8YMW8_RANTA</name>
<protein>
    <submittedName>
        <fullName evidence="1">Uncharacterized protein</fullName>
    </submittedName>
</protein>
<gene>
    <name evidence="1" type="ORF">MRATA1EN1_LOCUS11884</name>
</gene>
<dbReference type="Proteomes" id="UP001176941">
    <property type="component" value="Chromosome 21"/>
</dbReference>
<accession>A0ABN8YMW8</accession>
<evidence type="ECO:0000313" key="1">
    <source>
        <dbReference type="EMBL" id="CAI9162922.1"/>
    </source>
</evidence>
<proteinExistence type="predicted"/>
<organism evidence="1 2">
    <name type="scientific">Rangifer tarandus platyrhynchus</name>
    <name type="common">Svalbard reindeer</name>
    <dbReference type="NCBI Taxonomy" id="3082113"/>
    <lineage>
        <taxon>Eukaryota</taxon>
        <taxon>Metazoa</taxon>
        <taxon>Chordata</taxon>
        <taxon>Craniata</taxon>
        <taxon>Vertebrata</taxon>
        <taxon>Euteleostomi</taxon>
        <taxon>Mammalia</taxon>
        <taxon>Eutheria</taxon>
        <taxon>Laurasiatheria</taxon>
        <taxon>Artiodactyla</taxon>
        <taxon>Ruminantia</taxon>
        <taxon>Pecora</taxon>
        <taxon>Cervidae</taxon>
        <taxon>Odocoileinae</taxon>
        <taxon>Rangifer</taxon>
    </lineage>
</organism>
<keyword evidence="2" id="KW-1185">Reference proteome</keyword>
<sequence length="115" mass="12207">MGRKWQPDMGSRNPGTASILDTGPYHILPQLALSPPFGSVLACSPSTLGRSGVDSNHHSLPSFKNLSSCPPHFPFTAAFLELPTFNPGLPLPPHPPLGCFPPAPYSMDSVLAMCL</sequence>
<reference evidence="1" key="1">
    <citation type="submission" date="2023-04" db="EMBL/GenBank/DDBJ databases">
        <authorList>
            <consortium name="ELIXIR-Norway"/>
        </authorList>
    </citation>
    <scope>NUCLEOTIDE SEQUENCE [LARGE SCALE GENOMIC DNA]</scope>
</reference>